<evidence type="ECO:0000256" key="1">
    <source>
        <dbReference type="ARBA" id="ARBA00005578"/>
    </source>
</evidence>
<dbReference type="GO" id="GO:0005829">
    <property type="term" value="C:cytosol"/>
    <property type="evidence" value="ECO:0007669"/>
    <property type="project" value="TreeGrafter"/>
</dbReference>
<proteinExistence type="inferred from homology"/>
<dbReference type="PIRSF" id="PIRSF003113">
    <property type="entry name" value="BolA"/>
    <property type="match status" value="1"/>
</dbReference>
<evidence type="ECO:0000313" key="4">
    <source>
        <dbReference type="Proteomes" id="UP000295517"/>
    </source>
</evidence>
<evidence type="ECO:0000313" key="3">
    <source>
        <dbReference type="EMBL" id="QBR85299.1"/>
    </source>
</evidence>
<organism evidence="3 4">
    <name type="scientific">Legionella israelensis</name>
    <dbReference type="NCBI Taxonomy" id="454"/>
    <lineage>
        <taxon>Bacteria</taxon>
        <taxon>Pseudomonadati</taxon>
        <taxon>Pseudomonadota</taxon>
        <taxon>Gammaproteobacteria</taxon>
        <taxon>Legionellales</taxon>
        <taxon>Legionellaceae</taxon>
        <taxon>Legionella</taxon>
    </lineage>
</organism>
<protein>
    <submittedName>
        <fullName evidence="3">BolA family transcriptional regulator</fullName>
    </submittedName>
</protein>
<dbReference type="InterPro" id="IPR036065">
    <property type="entry name" value="BolA-like_sf"/>
</dbReference>
<sequence>MNRKERIYECLQKELHPETLEVKDESSHHNVPEDAETHYKITMVSEQFRQKTRLQRHRQINQLLSEEFERGMHALSLCLYTPEEWQKISGTVSESPACCGGYQSG</sequence>
<dbReference type="EMBL" id="CP038254">
    <property type="protein sequence ID" value="QBR85299.1"/>
    <property type="molecule type" value="Genomic_DNA"/>
</dbReference>
<reference evidence="3 4" key="1">
    <citation type="submission" date="2019-03" db="EMBL/GenBank/DDBJ databases">
        <title>Diverse conjugative elements silence natural transformation in Legionella species.</title>
        <authorList>
            <person name="Durieux I."/>
            <person name="Ginevra C."/>
            <person name="Attaiech L."/>
            <person name="Picq K."/>
            <person name="Juan P.A."/>
            <person name="Jarraud S."/>
            <person name="Charpentier X."/>
        </authorList>
    </citation>
    <scope>NUCLEOTIDE SEQUENCE [LARGE SCALE GENOMIC DNA]</scope>
    <source>
        <strain evidence="3 4">HL-0427-4011</strain>
    </source>
</reference>
<dbReference type="SUPFAM" id="SSF82657">
    <property type="entry name" value="BolA-like"/>
    <property type="match status" value="1"/>
</dbReference>
<dbReference type="PANTHER" id="PTHR46229">
    <property type="entry name" value="BOLA TRANSCRIPTION REGULATOR"/>
    <property type="match status" value="1"/>
</dbReference>
<dbReference type="Proteomes" id="UP000295517">
    <property type="component" value="Chromosome"/>
</dbReference>
<name>A0AAX1EKA9_9GAMM</name>
<dbReference type="AlphaFoldDB" id="A0AAX1EKA9"/>
<dbReference type="InterPro" id="IPR002634">
    <property type="entry name" value="BolA"/>
</dbReference>
<dbReference type="GO" id="GO:0006351">
    <property type="term" value="P:DNA-templated transcription"/>
    <property type="evidence" value="ECO:0007669"/>
    <property type="project" value="TreeGrafter"/>
</dbReference>
<dbReference type="PANTHER" id="PTHR46229:SF2">
    <property type="entry name" value="BOLA-LIKE PROTEIN 1"/>
    <property type="match status" value="1"/>
</dbReference>
<dbReference type="Pfam" id="PF01722">
    <property type="entry name" value="BolA"/>
    <property type="match status" value="1"/>
</dbReference>
<gene>
    <name evidence="3" type="ORF">E3983_03600</name>
</gene>
<accession>A0AAX1EKA9</accession>
<comment type="similarity">
    <text evidence="1 2">Belongs to the BolA/IbaG family.</text>
</comment>
<dbReference type="InterPro" id="IPR050961">
    <property type="entry name" value="BolA/IbaG_stress_morph_reg"/>
</dbReference>
<dbReference type="Gene3D" id="3.30.300.90">
    <property type="entry name" value="BolA-like"/>
    <property type="match status" value="1"/>
</dbReference>
<evidence type="ECO:0000256" key="2">
    <source>
        <dbReference type="RuleBase" id="RU003860"/>
    </source>
</evidence>